<evidence type="ECO:0000313" key="11">
    <source>
        <dbReference type="Proteomes" id="UP000293398"/>
    </source>
</evidence>
<proteinExistence type="inferred from homology"/>
<comment type="similarity">
    <text evidence="2">Belongs to the DAMOX/DASOX family.</text>
</comment>
<accession>A0A4V2FS26</accession>
<comment type="cofactor">
    <cofactor evidence="1">
        <name>FAD</name>
        <dbReference type="ChEBI" id="CHEBI:57692"/>
    </cofactor>
</comment>
<organism evidence="10 11">
    <name type="scientific">Advenella incenata</name>
    <dbReference type="NCBI Taxonomy" id="267800"/>
    <lineage>
        <taxon>Bacteria</taxon>
        <taxon>Pseudomonadati</taxon>
        <taxon>Pseudomonadota</taxon>
        <taxon>Betaproteobacteria</taxon>
        <taxon>Burkholderiales</taxon>
        <taxon>Alcaligenaceae</taxon>
    </lineage>
</organism>
<dbReference type="GO" id="GO:0071949">
    <property type="term" value="F:FAD binding"/>
    <property type="evidence" value="ECO:0007669"/>
    <property type="project" value="InterPro"/>
</dbReference>
<dbReference type="PANTHER" id="PTHR11530">
    <property type="entry name" value="D-AMINO ACID OXIDASE"/>
    <property type="match status" value="1"/>
</dbReference>
<evidence type="ECO:0000256" key="3">
    <source>
        <dbReference type="ARBA" id="ARBA00022630"/>
    </source>
</evidence>
<evidence type="ECO:0000256" key="5">
    <source>
        <dbReference type="ARBA" id="ARBA00023002"/>
    </source>
</evidence>
<comment type="catalytic activity">
    <reaction evidence="8">
        <text>a D-alpha-amino acid + O2 + H2O = a 2-oxocarboxylate + H2O2 + NH4(+)</text>
        <dbReference type="Rhea" id="RHEA:21816"/>
        <dbReference type="ChEBI" id="CHEBI:15377"/>
        <dbReference type="ChEBI" id="CHEBI:15379"/>
        <dbReference type="ChEBI" id="CHEBI:16240"/>
        <dbReference type="ChEBI" id="CHEBI:28938"/>
        <dbReference type="ChEBI" id="CHEBI:35179"/>
        <dbReference type="ChEBI" id="CHEBI:59871"/>
        <dbReference type="EC" id="1.4.3.3"/>
    </reaction>
    <physiologicalReaction direction="left-to-right" evidence="8">
        <dbReference type="Rhea" id="RHEA:21817"/>
    </physiologicalReaction>
</comment>
<dbReference type="InterPro" id="IPR023209">
    <property type="entry name" value="DAO"/>
</dbReference>
<dbReference type="Proteomes" id="UP000293398">
    <property type="component" value="Unassembled WGS sequence"/>
</dbReference>
<keyword evidence="5" id="KW-0560">Oxidoreductase</keyword>
<dbReference type="SUPFAM" id="SSF51971">
    <property type="entry name" value="Nucleotide-binding domain"/>
    <property type="match status" value="1"/>
</dbReference>
<dbReference type="EMBL" id="SHKO01000003">
    <property type="protein sequence ID" value="RZT92639.1"/>
    <property type="molecule type" value="Genomic_DNA"/>
</dbReference>
<reference evidence="10 11" key="1">
    <citation type="submission" date="2019-02" db="EMBL/GenBank/DDBJ databases">
        <title>Genomic Encyclopedia of Type Strains, Phase IV (KMG-IV): sequencing the most valuable type-strain genomes for metagenomic binning, comparative biology and taxonomic classification.</title>
        <authorList>
            <person name="Goeker M."/>
        </authorList>
    </citation>
    <scope>NUCLEOTIDE SEQUENCE [LARGE SCALE GENOMIC DNA]</scope>
    <source>
        <strain evidence="10 11">DSM 23814</strain>
    </source>
</reference>
<dbReference type="PANTHER" id="PTHR11530:SF11">
    <property type="entry name" value="D-ASPARTATE OXIDASE"/>
    <property type="match status" value="1"/>
</dbReference>
<keyword evidence="3" id="KW-0285">Flavoprotein</keyword>
<sequence>MQRNCYTSYLLPLHQARTTIYCCIESNITGPAGPQANHIMNIGIAGAGLLGRILALVLSRQGHQVSVFDPATSAQARVAAGWTAAGMLSPIAELESGDAEVFDMGLRSIELWSALVPTLRLPVQFHVRGSLLVAHRGDEGAATRLTSLLEAKAPQHARPQMLTRDQLQSLEPSIQGPSHAWMLQGEGQIHTVQAMQALAESAENTTWHWGTPVISLKPGQLQTAQGVHAFDWVFDVRGTGARERPHANSHQLNCRNVRGVRGEIFWLQASGLTLSRPVRLLHPRYRVYIVPRAPDTVVVGASEIESEDRSPVSLRSTVELLTAAHSMLPELAEARLIHSEVNLRPALLDNLPRIENEQGLTRINGLFRHGWLIAPAVVEKALQSIFEPDFNLIQTA</sequence>
<evidence type="ECO:0000256" key="4">
    <source>
        <dbReference type="ARBA" id="ARBA00022827"/>
    </source>
</evidence>
<protein>
    <recommendedName>
        <fullName evidence="7">D-amino-acid oxidase</fullName>
        <ecNumber evidence="6">1.4.3.3</ecNumber>
    </recommendedName>
</protein>
<dbReference type="GO" id="GO:0003884">
    <property type="term" value="F:D-amino-acid oxidase activity"/>
    <property type="evidence" value="ECO:0007669"/>
    <property type="project" value="UniProtKB-EC"/>
</dbReference>
<comment type="caution">
    <text evidence="10">The sequence shown here is derived from an EMBL/GenBank/DDBJ whole genome shotgun (WGS) entry which is preliminary data.</text>
</comment>
<dbReference type="AlphaFoldDB" id="A0A4V2FS26"/>
<dbReference type="Gene3D" id="3.30.9.10">
    <property type="entry name" value="D-Amino Acid Oxidase, subunit A, domain 2"/>
    <property type="match status" value="1"/>
</dbReference>
<feature type="domain" description="FAD dependent oxidoreductase" evidence="9">
    <location>
        <begin position="43"/>
        <end position="377"/>
    </location>
</feature>
<evidence type="ECO:0000256" key="6">
    <source>
        <dbReference type="ARBA" id="ARBA00039101"/>
    </source>
</evidence>
<evidence type="ECO:0000313" key="10">
    <source>
        <dbReference type="EMBL" id="RZT92639.1"/>
    </source>
</evidence>
<dbReference type="InterPro" id="IPR036188">
    <property type="entry name" value="FAD/NAD-bd_sf"/>
</dbReference>
<dbReference type="SUPFAM" id="SSF54373">
    <property type="entry name" value="FAD-linked reductases, C-terminal domain"/>
    <property type="match status" value="1"/>
</dbReference>
<keyword evidence="4" id="KW-0274">FAD</keyword>
<dbReference type="InterPro" id="IPR006076">
    <property type="entry name" value="FAD-dep_OxRdtase"/>
</dbReference>
<dbReference type="EC" id="1.4.3.3" evidence="6"/>
<dbReference type="Gene3D" id="3.50.50.60">
    <property type="entry name" value="FAD/NAD(P)-binding domain"/>
    <property type="match status" value="1"/>
</dbReference>
<gene>
    <name evidence="10" type="ORF">EV681_3395</name>
</gene>
<evidence type="ECO:0000256" key="8">
    <source>
        <dbReference type="ARBA" id="ARBA00049547"/>
    </source>
</evidence>
<evidence type="ECO:0000256" key="2">
    <source>
        <dbReference type="ARBA" id="ARBA00006730"/>
    </source>
</evidence>
<name>A0A4V2FS26_9BURK</name>
<evidence type="ECO:0000256" key="1">
    <source>
        <dbReference type="ARBA" id="ARBA00001974"/>
    </source>
</evidence>
<evidence type="ECO:0000259" key="9">
    <source>
        <dbReference type="Pfam" id="PF01266"/>
    </source>
</evidence>
<evidence type="ECO:0000256" key="7">
    <source>
        <dbReference type="ARBA" id="ARBA00039751"/>
    </source>
</evidence>
<keyword evidence="11" id="KW-1185">Reference proteome</keyword>
<dbReference type="GO" id="GO:0046416">
    <property type="term" value="P:D-amino acid metabolic process"/>
    <property type="evidence" value="ECO:0007669"/>
    <property type="project" value="InterPro"/>
</dbReference>
<dbReference type="Pfam" id="PF01266">
    <property type="entry name" value="DAO"/>
    <property type="match status" value="1"/>
</dbReference>